<dbReference type="InterPro" id="IPR000092">
    <property type="entry name" value="Polyprenyl_synt"/>
</dbReference>
<evidence type="ECO:0000256" key="4">
    <source>
        <dbReference type="ARBA" id="ARBA00015100"/>
    </source>
</evidence>
<evidence type="ECO:0000256" key="11">
    <source>
        <dbReference type="ARBA" id="ARBA00049399"/>
    </source>
</evidence>
<dbReference type="InterPro" id="IPR008949">
    <property type="entry name" value="Isoprenoid_synthase_dom_sf"/>
</dbReference>
<dbReference type="GO" id="GO:0004337">
    <property type="term" value="F:(2E,6E)-farnesyl diphosphate synthase activity"/>
    <property type="evidence" value="ECO:0007669"/>
    <property type="project" value="UniProtKB-EC"/>
</dbReference>
<comment type="cofactor">
    <cofactor evidence="1">
        <name>Mg(2+)</name>
        <dbReference type="ChEBI" id="CHEBI:18420"/>
    </cofactor>
</comment>
<dbReference type="GO" id="GO:0005737">
    <property type="term" value="C:cytoplasm"/>
    <property type="evidence" value="ECO:0007669"/>
    <property type="project" value="UniProtKB-ARBA"/>
</dbReference>
<evidence type="ECO:0000313" key="13">
    <source>
        <dbReference type="EMBL" id="SHE68762.1"/>
    </source>
</evidence>
<gene>
    <name evidence="13" type="ORF">SAMN02745158_01246</name>
</gene>
<evidence type="ECO:0000256" key="7">
    <source>
        <dbReference type="ARBA" id="ARBA00022842"/>
    </source>
</evidence>
<dbReference type="CDD" id="cd00685">
    <property type="entry name" value="Trans_IPPS_HT"/>
    <property type="match status" value="1"/>
</dbReference>
<sequence>MENSVNFKEELQKKTERAERIIRRYLPAEEGFSQRMAEAVNYSMTAPGKRLRPIMMEEAYLLFLGRDRMAIEPFMAALEMIHTHSLIHDDLPALDNDDYRRGKKTTHVVYGEAAAILAGDALLNYAYETAFLAFQSNTDPAVIGQALEILGRKTGIHGMLGGQGVDVENDGIPINREMLNYIYRNKTSALIEAALMTGAVLAGAEKYELEAMERIGRNIGLAFQIQDDILDVTGDEKELGKPVHSDEKNHKTTWVTLQGLKDAHKEAEKLTQEAVCELSSLTGDGEFLISLISSLSGRKK</sequence>
<dbReference type="Proteomes" id="UP000184245">
    <property type="component" value="Unassembled WGS sequence"/>
</dbReference>
<comment type="catalytic activity">
    <reaction evidence="11">
        <text>isopentenyl diphosphate + (2E)-geranyl diphosphate = (2E,6E)-farnesyl diphosphate + diphosphate</text>
        <dbReference type="Rhea" id="RHEA:19361"/>
        <dbReference type="ChEBI" id="CHEBI:33019"/>
        <dbReference type="ChEBI" id="CHEBI:58057"/>
        <dbReference type="ChEBI" id="CHEBI:128769"/>
        <dbReference type="ChEBI" id="CHEBI:175763"/>
        <dbReference type="EC" id="2.5.1.10"/>
    </reaction>
</comment>
<evidence type="ECO:0000256" key="2">
    <source>
        <dbReference type="ARBA" id="ARBA00006706"/>
    </source>
</evidence>
<dbReference type="NCBIfam" id="NF045485">
    <property type="entry name" value="FPPsyn"/>
    <property type="match status" value="1"/>
</dbReference>
<dbReference type="Gene3D" id="1.10.600.10">
    <property type="entry name" value="Farnesyl Diphosphate Synthase"/>
    <property type="match status" value="1"/>
</dbReference>
<dbReference type="STRING" id="1122155.SAMN02745158_01246"/>
<comment type="similarity">
    <text evidence="2 12">Belongs to the FPP/GGPP synthase family.</text>
</comment>
<keyword evidence="5 12" id="KW-0808">Transferase</keyword>
<name>A0A1M4VIU8_9CLOT</name>
<dbReference type="PROSITE" id="PS00723">
    <property type="entry name" value="POLYPRENYL_SYNTHASE_1"/>
    <property type="match status" value="1"/>
</dbReference>
<evidence type="ECO:0000256" key="1">
    <source>
        <dbReference type="ARBA" id="ARBA00001946"/>
    </source>
</evidence>
<dbReference type="Pfam" id="PF00348">
    <property type="entry name" value="polyprenyl_synt"/>
    <property type="match status" value="1"/>
</dbReference>
<dbReference type="InterPro" id="IPR053378">
    <property type="entry name" value="Prenyl_diphosphate_synthase"/>
</dbReference>
<keyword evidence="8" id="KW-0414">Isoprene biosynthesis</keyword>
<dbReference type="EC" id="2.5.1.10" evidence="3"/>
<dbReference type="GO" id="GO:0046872">
    <property type="term" value="F:metal ion binding"/>
    <property type="evidence" value="ECO:0007669"/>
    <property type="project" value="UniProtKB-KW"/>
</dbReference>
<evidence type="ECO:0000256" key="9">
    <source>
        <dbReference type="ARBA" id="ARBA00032380"/>
    </source>
</evidence>
<protein>
    <recommendedName>
        <fullName evidence="4">Farnesyl diphosphate synthase</fullName>
        <ecNumber evidence="3">2.5.1.10</ecNumber>
    </recommendedName>
    <alternativeName>
        <fullName evidence="10">(2E,6E)-farnesyl diphosphate synthase</fullName>
    </alternativeName>
    <alternativeName>
        <fullName evidence="9">Geranyltranstransferase</fullName>
    </alternativeName>
</protein>
<dbReference type="InterPro" id="IPR033749">
    <property type="entry name" value="Polyprenyl_synt_CS"/>
</dbReference>
<reference evidence="13 14" key="1">
    <citation type="submission" date="2016-11" db="EMBL/GenBank/DDBJ databases">
        <authorList>
            <person name="Jaros S."/>
            <person name="Januszkiewicz K."/>
            <person name="Wedrychowicz H."/>
        </authorList>
    </citation>
    <scope>NUCLEOTIDE SEQUENCE [LARGE SCALE GENOMIC DNA]</scope>
    <source>
        <strain evidence="13 14">DSM 17459</strain>
    </source>
</reference>
<keyword evidence="6" id="KW-0479">Metal-binding</keyword>
<dbReference type="SFLD" id="SFLDS00005">
    <property type="entry name" value="Isoprenoid_Synthase_Type_I"/>
    <property type="match status" value="1"/>
</dbReference>
<keyword evidence="14" id="KW-1185">Reference proteome</keyword>
<dbReference type="GO" id="GO:0016114">
    <property type="term" value="P:terpenoid biosynthetic process"/>
    <property type="evidence" value="ECO:0007669"/>
    <property type="project" value="UniProtKB-ARBA"/>
</dbReference>
<evidence type="ECO:0000313" key="14">
    <source>
        <dbReference type="Proteomes" id="UP000184245"/>
    </source>
</evidence>
<evidence type="ECO:0000256" key="12">
    <source>
        <dbReference type="RuleBase" id="RU004466"/>
    </source>
</evidence>
<evidence type="ECO:0000256" key="5">
    <source>
        <dbReference type="ARBA" id="ARBA00022679"/>
    </source>
</evidence>
<dbReference type="FunFam" id="1.10.600.10:FF:000001">
    <property type="entry name" value="Geranylgeranyl diphosphate synthase"/>
    <property type="match status" value="1"/>
</dbReference>
<dbReference type="SFLD" id="SFLDG01017">
    <property type="entry name" value="Polyprenyl_Transferase_Like"/>
    <property type="match status" value="1"/>
</dbReference>
<accession>A0A1M4VIU8</accession>
<dbReference type="AlphaFoldDB" id="A0A1M4VIU8"/>
<dbReference type="PANTHER" id="PTHR43281:SF1">
    <property type="entry name" value="FARNESYL DIPHOSPHATE SYNTHASE"/>
    <property type="match status" value="1"/>
</dbReference>
<dbReference type="SUPFAM" id="SSF48576">
    <property type="entry name" value="Terpenoid synthases"/>
    <property type="match status" value="1"/>
</dbReference>
<evidence type="ECO:0000256" key="8">
    <source>
        <dbReference type="ARBA" id="ARBA00023229"/>
    </source>
</evidence>
<keyword evidence="7" id="KW-0460">Magnesium</keyword>
<organism evidence="13 14">
    <name type="scientific">Lactonifactor longoviformis DSM 17459</name>
    <dbReference type="NCBI Taxonomy" id="1122155"/>
    <lineage>
        <taxon>Bacteria</taxon>
        <taxon>Bacillati</taxon>
        <taxon>Bacillota</taxon>
        <taxon>Clostridia</taxon>
        <taxon>Eubacteriales</taxon>
        <taxon>Clostridiaceae</taxon>
        <taxon>Lactonifactor</taxon>
    </lineage>
</organism>
<proteinExistence type="inferred from homology"/>
<dbReference type="EMBL" id="FQVI01000004">
    <property type="protein sequence ID" value="SHE68762.1"/>
    <property type="molecule type" value="Genomic_DNA"/>
</dbReference>
<evidence type="ECO:0000256" key="3">
    <source>
        <dbReference type="ARBA" id="ARBA00012439"/>
    </source>
</evidence>
<evidence type="ECO:0000256" key="6">
    <source>
        <dbReference type="ARBA" id="ARBA00022723"/>
    </source>
</evidence>
<evidence type="ECO:0000256" key="10">
    <source>
        <dbReference type="ARBA" id="ARBA00032873"/>
    </source>
</evidence>
<dbReference type="PANTHER" id="PTHR43281">
    <property type="entry name" value="FARNESYL DIPHOSPHATE SYNTHASE"/>
    <property type="match status" value="1"/>
</dbReference>
<dbReference type="PROSITE" id="PS00444">
    <property type="entry name" value="POLYPRENYL_SYNTHASE_2"/>
    <property type="match status" value="1"/>
</dbReference>